<sequence length="183" mass="19557">MRWTRLFADVEAQLDEADRLELEGEVADRIRSERKTVQLVDRLRLAGGNTLDVRVAGAGIVRGVLHHAGSDWFMLDGESGGELLVPLAAALVVSGAGTKAAVAVEGRPVIWSMGLRYALSVISRDRSHVHLTLTDGSALAGTIDVVGADFIDLTPRSPEERRGPRHDAAASVSFGGIAVIRRT</sequence>
<dbReference type="RefSeq" id="WP_162451277.1">
    <property type="nucleotide sequence ID" value="NZ_WLZY01000005.1"/>
</dbReference>
<evidence type="ECO:0000313" key="2">
    <source>
        <dbReference type="Proteomes" id="UP000460435"/>
    </source>
</evidence>
<name>A0A7K3M5J7_9ACTN</name>
<keyword evidence="2" id="KW-1185">Reference proteome</keyword>
<dbReference type="AlphaFoldDB" id="A0A7K3M5J7"/>
<evidence type="ECO:0000313" key="1">
    <source>
        <dbReference type="EMBL" id="NDL58583.1"/>
    </source>
</evidence>
<comment type="caution">
    <text evidence="1">The sequence shown here is derived from an EMBL/GenBank/DDBJ whole genome shotgun (WGS) entry which is preliminary data.</text>
</comment>
<organism evidence="1 2">
    <name type="scientific">Phytoactinopolyspora mesophila</name>
    <dbReference type="NCBI Taxonomy" id="2650750"/>
    <lineage>
        <taxon>Bacteria</taxon>
        <taxon>Bacillati</taxon>
        <taxon>Actinomycetota</taxon>
        <taxon>Actinomycetes</taxon>
        <taxon>Jiangellales</taxon>
        <taxon>Jiangellaceae</taxon>
        <taxon>Phytoactinopolyspora</taxon>
    </lineage>
</organism>
<dbReference type="Proteomes" id="UP000460435">
    <property type="component" value="Unassembled WGS sequence"/>
</dbReference>
<gene>
    <name evidence="1" type="ORF">F7O44_16055</name>
</gene>
<protein>
    <submittedName>
        <fullName evidence="1">Uncharacterized protein</fullName>
    </submittedName>
</protein>
<proteinExistence type="predicted"/>
<dbReference type="EMBL" id="WLZY01000005">
    <property type="protein sequence ID" value="NDL58583.1"/>
    <property type="molecule type" value="Genomic_DNA"/>
</dbReference>
<reference evidence="1 2" key="1">
    <citation type="submission" date="2019-11" db="EMBL/GenBank/DDBJ databases">
        <authorList>
            <person name="Li X.-J."/>
            <person name="Feng X.-M."/>
        </authorList>
    </citation>
    <scope>NUCLEOTIDE SEQUENCE [LARGE SCALE GENOMIC DNA]</scope>
    <source>
        <strain evidence="1 2">XMNu-373</strain>
    </source>
</reference>
<accession>A0A7K3M5J7</accession>